<gene>
    <name evidence="11" type="primary">polC</name>
    <name evidence="14" type="ORF">M8044_000039</name>
</gene>
<dbReference type="Gene3D" id="3.30.1900.20">
    <property type="match status" value="2"/>
</dbReference>
<dbReference type="Proteomes" id="UP001221763">
    <property type="component" value="Unassembled WGS sequence"/>
</dbReference>
<dbReference type="InterPro" id="IPR044923">
    <property type="entry name" value="PolC_middle_finger_sf"/>
</dbReference>
<keyword evidence="7 11" id="KW-0378">Hydrolase</keyword>
<dbReference type="EC" id="2.7.7.7" evidence="11"/>
<reference evidence="14 15" key="1">
    <citation type="journal article" date="2023" name="Plant">
        <title>Draft Genome Sequence Resource of CBPPT1, a 'Candidatus Phytoplasma trifolii'-Related Strain Associated with Potato Purple Top Disease in the Columbia Basin, U.S.A.</title>
        <authorList>
            <person name="Wei W."/>
            <person name="Shao J."/>
            <person name="Bottner-Parker K.D."/>
            <person name="Zhao Y."/>
        </authorList>
    </citation>
    <scope>NUCLEOTIDE SEQUENCE [LARGE SCALE GENOMIC DNA]</scope>
    <source>
        <strain evidence="14 15">CBPPT1</strain>
    </source>
</reference>
<evidence type="ECO:0000256" key="7">
    <source>
        <dbReference type="ARBA" id="ARBA00022801"/>
    </source>
</evidence>
<evidence type="ECO:0000256" key="5">
    <source>
        <dbReference type="ARBA" id="ARBA00022705"/>
    </source>
</evidence>
<evidence type="ECO:0000256" key="2">
    <source>
        <dbReference type="ARBA" id="ARBA00022490"/>
    </source>
</evidence>
<feature type="domain" description="Exonuclease" evidence="12">
    <location>
        <begin position="419"/>
        <end position="590"/>
    </location>
</feature>
<dbReference type="InterPro" id="IPR004805">
    <property type="entry name" value="DnaE2/DnaE/PolC"/>
</dbReference>
<dbReference type="PANTHER" id="PTHR32294:SF5">
    <property type="entry name" value="DNA POLYMERASE III POLC-TYPE"/>
    <property type="match status" value="1"/>
</dbReference>
<dbReference type="SMART" id="SM00481">
    <property type="entry name" value="POLIIIAc"/>
    <property type="match status" value="1"/>
</dbReference>
<dbReference type="SUPFAM" id="SSF53098">
    <property type="entry name" value="Ribonuclease H-like"/>
    <property type="match status" value="1"/>
</dbReference>
<dbReference type="InterPro" id="IPR012337">
    <property type="entry name" value="RNaseH-like_sf"/>
</dbReference>
<dbReference type="InterPro" id="IPR006308">
    <property type="entry name" value="Pol_III_a_PolC-type_gram_pos"/>
</dbReference>
<dbReference type="InterPro" id="IPR011708">
    <property type="entry name" value="DNA_pol3_alpha_NTPase_dom"/>
</dbReference>
<dbReference type="CDD" id="cd07435">
    <property type="entry name" value="PHP_PolIIIA_POLC"/>
    <property type="match status" value="1"/>
</dbReference>
<feature type="domain" description="Polymerase/histidinol phosphatase N-terminal" evidence="13">
    <location>
        <begin position="328"/>
        <end position="395"/>
    </location>
</feature>
<dbReference type="SMART" id="SM00479">
    <property type="entry name" value="EXOIII"/>
    <property type="match status" value="1"/>
</dbReference>
<dbReference type="Gene3D" id="6.10.140.1510">
    <property type="match status" value="1"/>
</dbReference>
<keyword evidence="6 11" id="KW-0540">Nuclease</keyword>
<evidence type="ECO:0000259" key="13">
    <source>
        <dbReference type="SMART" id="SM00481"/>
    </source>
</evidence>
<keyword evidence="3 11" id="KW-0808">Transferase</keyword>
<dbReference type="HAMAP" id="MF_00356">
    <property type="entry name" value="DNApol_PolC"/>
    <property type="match status" value="1"/>
</dbReference>
<dbReference type="Pfam" id="PF02811">
    <property type="entry name" value="PHP"/>
    <property type="match status" value="1"/>
</dbReference>
<dbReference type="Gene3D" id="3.30.420.10">
    <property type="entry name" value="Ribonuclease H-like superfamily/Ribonuclease H"/>
    <property type="match status" value="1"/>
</dbReference>
<dbReference type="Pfam" id="PF17657">
    <property type="entry name" value="DNA_pol3_finger"/>
    <property type="match status" value="1"/>
</dbReference>
<evidence type="ECO:0000313" key="15">
    <source>
        <dbReference type="Proteomes" id="UP001221763"/>
    </source>
</evidence>
<organism evidence="14 15">
    <name type="scientific">Columbia Basin potato purple top phytoplasma</name>
    <dbReference type="NCBI Taxonomy" id="307134"/>
    <lineage>
        <taxon>Bacteria</taxon>
        <taxon>Bacillati</taxon>
        <taxon>Mycoplasmatota</taxon>
        <taxon>Mollicutes</taxon>
        <taxon>Acholeplasmatales</taxon>
        <taxon>Acholeplasmataceae</taxon>
        <taxon>Candidatus Phytoplasma</taxon>
        <taxon>16SrVI (Clover proliferation group)</taxon>
    </lineage>
</organism>
<evidence type="ECO:0000256" key="11">
    <source>
        <dbReference type="HAMAP-Rule" id="MF_00356"/>
    </source>
</evidence>
<dbReference type="Gene3D" id="3.20.20.140">
    <property type="entry name" value="Metal-dependent hydrolases"/>
    <property type="match status" value="2"/>
</dbReference>
<dbReference type="Gene3D" id="1.10.150.870">
    <property type="match status" value="1"/>
</dbReference>
<keyword evidence="5 11" id="KW-0235">DNA replication</keyword>
<dbReference type="InterPro" id="IPR004013">
    <property type="entry name" value="PHP_dom"/>
</dbReference>
<dbReference type="InterPro" id="IPR006054">
    <property type="entry name" value="DnaQ"/>
</dbReference>
<dbReference type="NCBIfam" id="TIGR00573">
    <property type="entry name" value="dnaq"/>
    <property type="match status" value="1"/>
</dbReference>
<evidence type="ECO:0000256" key="6">
    <source>
        <dbReference type="ARBA" id="ARBA00022722"/>
    </source>
</evidence>
<dbReference type="InterPro" id="IPR003141">
    <property type="entry name" value="Pol/His_phosphatase_N"/>
</dbReference>
<keyword evidence="15" id="KW-1185">Reference proteome</keyword>
<keyword evidence="4 11" id="KW-0548">Nucleotidyltransferase</keyword>
<proteinExistence type="inferred from homology"/>
<evidence type="ECO:0000256" key="10">
    <source>
        <dbReference type="ARBA" id="ARBA00049244"/>
    </source>
</evidence>
<dbReference type="EMBL" id="JANHJP010000001">
    <property type="protein sequence ID" value="MDC9031820.1"/>
    <property type="molecule type" value="Genomic_DNA"/>
</dbReference>
<dbReference type="InterPro" id="IPR036397">
    <property type="entry name" value="RNaseH_sf"/>
</dbReference>
<keyword evidence="9 11" id="KW-0239">DNA-directed DNA polymerase</keyword>
<dbReference type="RefSeq" id="WP_273585057.1">
    <property type="nucleotide sequence ID" value="NZ_JANHJP010000001.1"/>
</dbReference>
<evidence type="ECO:0000256" key="4">
    <source>
        <dbReference type="ARBA" id="ARBA00022695"/>
    </source>
</evidence>
<keyword evidence="2 11" id="KW-0963">Cytoplasm</keyword>
<evidence type="ECO:0000259" key="12">
    <source>
        <dbReference type="SMART" id="SM00479"/>
    </source>
</evidence>
<sequence length="1518" mass="178376">MNLNINNNFNSFMQRFNEKNKTTYKLNKTLVEKKNNKWILEISGEQNLLNICSSEIFKQEIKTFLYNEVKSFIQNFQISIKFSFINLKNIKDEKIWSEIFKYLLNKIINKKNETEDFYILSNSYIRVIEIQEIDFQNKICQIKIQFNENSPQYNEEKIKNTIQKLDKLLKKEYNSDLDLNLQKINLLQITQKIYNDKFFLNFKDIPLTYQEASELISKKKKFWIKGYVQQISKKETKNKQILFSFYLIEPDTKTDSIFLKKFFNPKTEKYKQIEKDFQEGILIEILTSFVKDTYKKDNFYFDIDEYKVLDHTPLYLKRIDDYPGKKRIEFHIHTKMSNLDATNSVKDYIETAERWGHKAIAFTDHNGLYAYPDINKYSHGKNIKPILGLESNFIEEKPIFITNQEQNPIFANFLLKKHNYIVLDIETTGFSKHRDKIIEISAIKIENGKITDQIFDELIDPEIKLNKNITELTGIKDEDLINKPKIKEILTKFFKFIKGYVLVAHNYSFDIGFLKEKAKQLKIPFEDQPFIDTLYLSQKYFDQNLKFFSLKRVAKYFKVKSDLESQHHRALFDSHITALVLLEMFKKLEEQNILYFYDLKGSLDIKFERSYHINILVQNQIGYKNLFHLISDSLTKDFYKQPKILKSNLEKYRTGLLIGSGCYEGNVFEAALNKNDKELSEAISFYDYIEVQPIESYKHIIYDLTGDDSSKDKSIIQEIILKIIEEAQKQNKIIIATGDVHYLNPYDKIYREIYINAKLIGGGLHKLSKYKTNNLPDNHFLTTQEMLNAFDFIKDQKLKEDLVINNTHILNDKIDKIQIFPKQLFSLKDDNFAINLKIPSIKKELQTLIKNKLQKLYGIKLHPLVDERIKKELKSIIGDEKDTNNNNSISPIYYLAHLLAKNSIEKGYPVGSRGSIGSSFVATLLGITEVNPLKPHYLCKQCQYTVFPQMTQEQKETQTYKEYIMQYEKSDLNNYSNFETNILSGYDLPDIKCPFCSNNFSKDGQNIPFETFLGFEGNKTPDIDLNFAGDYQSKAHDYMKELLGENCAFRAGTIQTVAKQTAFGYVKGFIKDKNLENQTRNWEIYRRANIIEGVKRSTGQHPGGIIVVPRDISIYEVTPIQFPANDIESNWKTTHFDYHSFEHNLFKMDILGHDDPILIKFFMDYVKKNQNKFSFDSYQNIPVDDPKIYKLFSNELLTKDNKTPITTIAIPEFGTDFVKKMLKDIYIKEKQKFNFGTLVKVSGLSHGTDVWNQNAKDILNKEGDFYYLKNSKMNISFNEIIGCRDDIMLYLIQQNVDPLKAFEIMELVRKGQQHSEPKKWKEIINTLKQSTNIPDWYFDSLTKIKYLFPKAHSTAYVLMALRIAWFKVYHPLLFYSGVFSTRLEQFDYDVMLQTPYKIDEKIQYLINANKKEKNTAKEQNMLNTLNIASEMIKRGFKFLPIDLNKSEAFEFVMYDNNSLIMPFIAIDGLGEKAATNIVNERKNKLFTQLDFFKRVKLNKTISKKIIEELKLVEKLPLE</sequence>
<dbReference type="InterPro" id="IPR013520">
    <property type="entry name" value="Ribonucl_H"/>
</dbReference>
<dbReference type="CDD" id="cd06127">
    <property type="entry name" value="DEDDh"/>
    <property type="match status" value="1"/>
</dbReference>
<dbReference type="InterPro" id="IPR012340">
    <property type="entry name" value="NA-bd_OB-fold"/>
</dbReference>
<dbReference type="InterPro" id="IPR029460">
    <property type="entry name" value="DNAPol_HHH"/>
</dbReference>
<name>A0ABT5L805_9MOLU</name>
<comment type="function">
    <text evidence="1 11">Required for replicative DNA synthesis. This DNA polymerase also exhibits 3' to 5' exonuclease activity.</text>
</comment>
<comment type="caution">
    <text evidence="14">The sequence shown here is derived from an EMBL/GenBank/DDBJ whole genome shotgun (WGS) entry which is preliminary data.</text>
</comment>
<dbReference type="Gene3D" id="2.40.50.140">
    <property type="entry name" value="Nucleic acid-binding proteins"/>
    <property type="match status" value="1"/>
</dbReference>
<dbReference type="PANTHER" id="PTHR32294">
    <property type="entry name" value="DNA POLYMERASE III SUBUNIT ALPHA"/>
    <property type="match status" value="1"/>
</dbReference>
<dbReference type="Pfam" id="PF14579">
    <property type="entry name" value="HHH_6"/>
    <property type="match status" value="1"/>
</dbReference>
<evidence type="ECO:0000256" key="1">
    <source>
        <dbReference type="ARBA" id="ARBA00003452"/>
    </source>
</evidence>
<dbReference type="Gene3D" id="1.10.150.700">
    <property type="entry name" value="PolC, middle finger domain"/>
    <property type="match status" value="1"/>
</dbReference>
<dbReference type="SUPFAM" id="SSF160975">
    <property type="entry name" value="AF1531-like"/>
    <property type="match status" value="1"/>
</dbReference>
<keyword evidence="8 11" id="KW-0269">Exonuclease</keyword>
<protein>
    <recommendedName>
        <fullName evidence="11">DNA polymerase III PolC-type</fullName>
        <shortName evidence="11">PolIII</shortName>
        <ecNumber evidence="11">2.7.7.7</ecNumber>
    </recommendedName>
</protein>
<evidence type="ECO:0000256" key="9">
    <source>
        <dbReference type="ARBA" id="ARBA00022932"/>
    </source>
</evidence>
<accession>A0ABT5L805</accession>
<dbReference type="Pfam" id="PF07733">
    <property type="entry name" value="DNA_pol3_alpha"/>
    <property type="match status" value="1"/>
</dbReference>
<comment type="similarity">
    <text evidence="11">Belongs to the DNA polymerase type-C family. PolC subfamily.</text>
</comment>
<dbReference type="InterPro" id="IPR040982">
    <property type="entry name" value="DNA_pol3_finger"/>
</dbReference>
<dbReference type="Pfam" id="PF00929">
    <property type="entry name" value="RNase_T"/>
    <property type="match status" value="1"/>
</dbReference>
<comment type="subcellular location">
    <subcellularLocation>
        <location evidence="11">Cytoplasm</location>
    </subcellularLocation>
</comment>
<evidence type="ECO:0000313" key="14">
    <source>
        <dbReference type="EMBL" id="MDC9031820.1"/>
    </source>
</evidence>
<evidence type="ECO:0000256" key="8">
    <source>
        <dbReference type="ARBA" id="ARBA00022839"/>
    </source>
</evidence>
<comment type="catalytic activity">
    <reaction evidence="10 11">
        <text>DNA(n) + a 2'-deoxyribonucleoside 5'-triphosphate = DNA(n+1) + diphosphate</text>
        <dbReference type="Rhea" id="RHEA:22508"/>
        <dbReference type="Rhea" id="RHEA-COMP:17339"/>
        <dbReference type="Rhea" id="RHEA-COMP:17340"/>
        <dbReference type="ChEBI" id="CHEBI:33019"/>
        <dbReference type="ChEBI" id="CHEBI:61560"/>
        <dbReference type="ChEBI" id="CHEBI:173112"/>
        <dbReference type="EC" id="2.7.7.7"/>
    </reaction>
</comment>
<evidence type="ECO:0000256" key="3">
    <source>
        <dbReference type="ARBA" id="ARBA00022679"/>
    </source>
</evidence>